<proteinExistence type="predicted"/>
<organism evidence="1 2">
    <name type="scientific">Marmota monax</name>
    <name type="common">Woodchuck</name>
    <dbReference type="NCBI Taxonomy" id="9995"/>
    <lineage>
        <taxon>Eukaryota</taxon>
        <taxon>Metazoa</taxon>
        <taxon>Chordata</taxon>
        <taxon>Craniata</taxon>
        <taxon>Vertebrata</taxon>
        <taxon>Euteleostomi</taxon>
        <taxon>Mammalia</taxon>
        <taxon>Eutheria</taxon>
        <taxon>Euarchontoglires</taxon>
        <taxon>Glires</taxon>
        <taxon>Rodentia</taxon>
        <taxon>Sciuromorpha</taxon>
        <taxon>Sciuridae</taxon>
        <taxon>Xerinae</taxon>
        <taxon>Marmotini</taxon>
        <taxon>Marmota</taxon>
    </lineage>
</organism>
<feature type="non-terminal residue" evidence="1">
    <location>
        <position position="52"/>
    </location>
</feature>
<comment type="caution">
    <text evidence="1">The sequence shown here is derived from an EMBL/GenBank/DDBJ whole genome shotgun (WGS) entry which is preliminary data.</text>
</comment>
<evidence type="ECO:0000313" key="1">
    <source>
        <dbReference type="EMBL" id="VTJ69913.1"/>
    </source>
</evidence>
<gene>
    <name evidence="1" type="ORF">MONAX_5E037214</name>
</gene>
<dbReference type="EMBL" id="CABDUW010000483">
    <property type="protein sequence ID" value="VTJ69913.1"/>
    <property type="molecule type" value="Genomic_DNA"/>
</dbReference>
<evidence type="ECO:0000313" key="2">
    <source>
        <dbReference type="Proteomes" id="UP000335636"/>
    </source>
</evidence>
<reference evidence="1" key="1">
    <citation type="submission" date="2019-04" db="EMBL/GenBank/DDBJ databases">
        <authorList>
            <person name="Alioto T."/>
            <person name="Alioto T."/>
        </authorList>
    </citation>
    <scope>NUCLEOTIDE SEQUENCE [LARGE SCALE GENOMIC DNA]</scope>
</reference>
<keyword evidence="2" id="KW-1185">Reference proteome</keyword>
<dbReference type="Proteomes" id="UP000335636">
    <property type="component" value="Unassembled WGS sequence"/>
</dbReference>
<accession>A0A5E4BJN6</accession>
<name>A0A5E4BJN6_MARMO</name>
<sequence>SLQLSTLTDRFSSDITRCCHGRSCCGKTKLSDFHPMACNLWQSMERSHSVTT</sequence>
<dbReference type="AlphaFoldDB" id="A0A5E4BJN6"/>
<protein>
    <submittedName>
        <fullName evidence="1">Uncharacterized protein</fullName>
    </submittedName>
</protein>
<feature type="non-terminal residue" evidence="1">
    <location>
        <position position="1"/>
    </location>
</feature>